<dbReference type="CDD" id="cd09272">
    <property type="entry name" value="RNase_HI_RT_Ty1"/>
    <property type="match status" value="1"/>
</dbReference>
<evidence type="ECO:0000259" key="2">
    <source>
        <dbReference type="Pfam" id="PF07727"/>
    </source>
</evidence>
<protein>
    <recommendedName>
        <fullName evidence="2">Reverse transcriptase Ty1/copia-type domain-containing protein</fullName>
    </recommendedName>
</protein>
<dbReference type="InterPro" id="IPR013103">
    <property type="entry name" value="RVT_2"/>
</dbReference>
<dbReference type="Pfam" id="PF07727">
    <property type="entry name" value="RVT_2"/>
    <property type="match status" value="1"/>
</dbReference>
<evidence type="ECO:0000313" key="4">
    <source>
        <dbReference type="Proteomes" id="UP001234178"/>
    </source>
</evidence>
<reference evidence="3 4" key="1">
    <citation type="journal article" date="2023" name="Nucleic Acids Res.">
        <title>The hologenome of Daphnia magna reveals possible DNA methylation and microbiome-mediated evolution of the host genome.</title>
        <authorList>
            <person name="Chaturvedi A."/>
            <person name="Li X."/>
            <person name="Dhandapani V."/>
            <person name="Marshall H."/>
            <person name="Kissane S."/>
            <person name="Cuenca-Cambronero M."/>
            <person name="Asole G."/>
            <person name="Calvet F."/>
            <person name="Ruiz-Romero M."/>
            <person name="Marangio P."/>
            <person name="Guigo R."/>
            <person name="Rago D."/>
            <person name="Mirbahai L."/>
            <person name="Eastwood N."/>
            <person name="Colbourne J.K."/>
            <person name="Zhou J."/>
            <person name="Mallon E."/>
            <person name="Orsini L."/>
        </authorList>
    </citation>
    <scope>NUCLEOTIDE SEQUENCE [LARGE SCALE GENOMIC DNA]</scope>
    <source>
        <strain evidence="3">LRV0_1</strain>
    </source>
</reference>
<dbReference type="PANTHER" id="PTHR11439:SF467">
    <property type="entry name" value="INTEGRASE CATALYTIC DOMAIN-CONTAINING PROTEIN"/>
    <property type="match status" value="1"/>
</dbReference>
<dbReference type="PANTHER" id="PTHR11439">
    <property type="entry name" value="GAG-POL-RELATED RETROTRANSPOSON"/>
    <property type="match status" value="1"/>
</dbReference>
<feature type="region of interest" description="Disordered" evidence="1">
    <location>
        <begin position="1"/>
        <end position="69"/>
    </location>
</feature>
<feature type="compositionally biased region" description="Polar residues" evidence="1">
    <location>
        <begin position="1"/>
        <end position="12"/>
    </location>
</feature>
<accession>A0ABQ9ZA07</accession>
<proteinExistence type="predicted"/>
<keyword evidence="4" id="KW-1185">Reference proteome</keyword>
<gene>
    <name evidence="3" type="ORF">OUZ56_018863</name>
</gene>
<evidence type="ECO:0000313" key="3">
    <source>
        <dbReference type="EMBL" id="KAK4009717.1"/>
    </source>
</evidence>
<sequence>MPQIAEATQVQPEPSYESLNHPDPIESPSSHLEISSTQMADPTLSNSSAPQPDSSIPMDPPPPMRASPYPLRIREPKRQWKSFQSIDTQQAEVSEPSSFSEAMESSDAHLWKAAIQEEYDSLMSNKTWYLTTLPPNRTSIKSRWVFKVKPGVNGSSPRYKARLVAKGFSQRPGIDFEETFSPVVKYDTLRVILSLVAALDLDMSQLDVKTAFLYGEISEEIYLQQPEGYVLAGQENHVCRLQKCLYGLKQASRVWNRHFDSFIKKFGLQASNADPCLYVRRSKNELVFVVIWVDDCLVISNNGDMVTEIIEYLSKIFEMRCTQANHFVGLSITRSRQDKTLYLSQPDYIKKILKRFHMTDCHPKGTPAQPGCRLTYNTEGESLSDVPYREAIGSLLYLTISSRPDIAFAVGQVAQFAENPQQHHWAAVRRIFSYLKGTQEYGIRFGPINDQLKGYSDSDFAGDTTTRRSTTGFIFLLHGGPVAWTSRRQPCVSLSSTEAEFVAASEATKEAVWLKRLMEDITPEWNKPIPLMCDNQSAIQLIRNPVFHQRTKHIDVRYYFVRERQEAGDVDVSYISTKDQLADPLTKVLPNPRFSELRQLIGIVSVPFKA</sequence>
<feature type="domain" description="Reverse transcriptase Ty1/copia-type" evidence="2">
    <location>
        <begin position="125"/>
        <end position="368"/>
    </location>
</feature>
<dbReference type="SUPFAM" id="SSF56672">
    <property type="entry name" value="DNA/RNA polymerases"/>
    <property type="match status" value="1"/>
</dbReference>
<feature type="compositionally biased region" description="Polar residues" evidence="1">
    <location>
        <begin position="27"/>
        <end position="49"/>
    </location>
</feature>
<organism evidence="3 4">
    <name type="scientific">Daphnia magna</name>
    <dbReference type="NCBI Taxonomy" id="35525"/>
    <lineage>
        <taxon>Eukaryota</taxon>
        <taxon>Metazoa</taxon>
        <taxon>Ecdysozoa</taxon>
        <taxon>Arthropoda</taxon>
        <taxon>Crustacea</taxon>
        <taxon>Branchiopoda</taxon>
        <taxon>Diplostraca</taxon>
        <taxon>Cladocera</taxon>
        <taxon>Anomopoda</taxon>
        <taxon>Daphniidae</taxon>
        <taxon>Daphnia</taxon>
    </lineage>
</organism>
<comment type="caution">
    <text evidence="3">The sequence shown here is derived from an EMBL/GenBank/DDBJ whole genome shotgun (WGS) entry which is preliminary data.</text>
</comment>
<evidence type="ECO:0000256" key="1">
    <source>
        <dbReference type="SAM" id="MobiDB-lite"/>
    </source>
</evidence>
<dbReference type="EMBL" id="JAOYFB010000003">
    <property type="protein sequence ID" value="KAK4009717.1"/>
    <property type="molecule type" value="Genomic_DNA"/>
</dbReference>
<dbReference type="Proteomes" id="UP001234178">
    <property type="component" value="Unassembled WGS sequence"/>
</dbReference>
<dbReference type="InterPro" id="IPR043502">
    <property type="entry name" value="DNA/RNA_pol_sf"/>
</dbReference>
<name>A0ABQ9ZA07_9CRUS</name>